<dbReference type="EMBL" id="JACGWW010000001">
    <property type="protein sequence ID" value="MBA8812544.1"/>
    <property type="molecule type" value="Genomic_DNA"/>
</dbReference>
<reference evidence="2 4" key="1">
    <citation type="submission" date="2019-07" db="EMBL/GenBank/DDBJ databases">
        <title>Whole genome shotgun sequence of Frigoribacterium faeni NBRC 103066.</title>
        <authorList>
            <person name="Hosoyama A."/>
            <person name="Uohara A."/>
            <person name="Ohji S."/>
            <person name="Ichikawa N."/>
        </authorList>
    </citation>
    <scope>NUCLEOTIDE SEQUENCE [LARGE SCALE GENOMIC DNA]</scope>
    <source>
        <strain evidence="2 4">NBRC 103066</strain>
    </source>
</reference>
<comment type="caution">
    <text evidence="3">The sequence shown here is derived from an EMBL/GenBank/DDBJ whole genome shotgun (WGS) entry which is preliminary data.</text>
</comment>
<dbReference type="OrthoDB" id="5116168at2"/>
<evidence type="ECO:0000313" key="5">
    <source>
        <dbReference type="Proteomes" id="UP000522688"/>
    </source>
</evidence>
<proteinExistence type="predicted"/>
<keyword evidence="1" id="KW-0812">Transmembrane</keyword>
<accession>A0A7W3JGR4</accession>
<dbReference type="AlphaFoldDB" id="A0A7W3JGR4"/>
<reference evidence="3 5" key="2">
    <citation type="submission" date="2020-07" db="EMBL/GenBank/DDBJ databases">
        <title>Sequencing the genomes of 1000 actinobacteria strains.</title>
        <authorList>
            <person name="Klenk H.-P."/>
        </authorList>
    </citation>
    <scope>NUCLEOTIDE SEQUENCE [LARGE SCALE GENOMIC DNA]</scope>
    <source>
        <strain evidence="3 5">DSM 10309</strain>
    </source>
</reference>
<dbReference type="InterPro" id="IPR021373">
    <property type="entry name" value="DUF2993"/>
</dbReference>
<dbReference type="RefSeq" id="WP_146851744.1">
    <property type="nucleotide sequence ID" value="NZ_BAAAHR010000002.1"/>
</dbReference>
<organism evidence="3 5">
    <name type="scientific">Frigoribacterium faeni</name>
    <dbReference type="NCBI Taxonomy" id="145483"/>
    <lineage>
        <taxon>Bacteria</taxon>
        <taxon>Bacillati</taxon>
        <taxon>Actinomycetota</taxon>
        <taxon>Actinomycetes</taxon>
        <taxon>Micrococcales</taxon>
        <taxon>Microbacteriaceae</taxon>
        <taxon>Frigoribacterium</taxon>
    </lineage>
</organism>
<evidence type="ECO:0000313" key="3">
    <source>
        <dbReference type="EMBL" id="MBA8812544.1"/>
    </source>
</evidence>
<dbReference type="EMBL" id="BJUV01000001">
    <property type="protein sequence ID" value="GEK81738.1"/>
    <property type="molecule type" value="Genomic_DNA"/>
</dbReference>
<dbReference type="Proteomes" id="UP000321154">
    <property type="component" value="Unassembled WGS sequence"/>
</dbReference>
<keyword evidence="4" id="KW-1185">Reference proteome</keyword>
<sequence length="255" mass="26258">MSAPDDLLVERPVTRRRRRRPLLVVVVLLALVAMLAIVAVVADVITRAVIEDRAASEIESTSGIDDVTVDVHGLSILWQLSRGTLDSVTLSSGSASDPVSFRIDAADVPTDLAGETGAVRGTISADASTVNALQGVRDSGGTVSFGDGSVTYEKTFQIPIVGDVPVDVSASPTVADGGRAIAFAPTAASLPETSLRIDLTRFLGDFATSVCVAEYLPAEATISDVAVTPERATVDLSSAGLDLSTATLDEGATCS</sequence>
<evidence type="ECO:0000313" key="2">
    <source>
        <dbReference type="EMBL" id="GEK81738.1"/>
    </source>
</evidence>
<feature type="transmembrane region" description="Helical" evidence="1">
    <location>
        <begin position="21"/>
        <end position="42"/>
    </location>
</feature>
<keyword evidence="1" id="KW-1133">Transmembrane helix</keyword>
<dbReference type="Pfam" id="PF11209">
    <property type="entry name" value="LmeA"/>
    <property type="match status" value="1"/>
</dbReference>
<gene>
    <name evidence="3" type="ORF">FB463_000768</name>
    <name evidence="2" type="ORF">FFA01_00470</name>
</gene>
<protein>
    <recommendedName>
        <fullName evidence="6">DUF2993 domain-containing protein</fullName>
    </recommendedName>
</protein>
<evidence type="ECO:0000256" key="1">
    <source>
        <dbReference type="SAM" id="Phobius"/>
    </source>
</evidence>
<dbReference type="Proteomes" id="UP000522688">
    <property type="component" value="Unassembled WGS sequence"/>
</dbReference>
<evidence type="ECO:0000313" key="4">
    <source>
        <dbReference type="Proteomes" id="UP000321154"/>
    </source>
</evidence>
<evidence type="ECO:0008006" key="6">
    <source>
        <dbReference type="Google" id="ProtNLM"/>
    </source>
</evidence>
<keyword evidence="1" id="KW-0472">Membrane</keyword>
<name>A0A7W3JGR4_9MICO</name>